<feature type="chain" id="PRO_5036262691" evidence="1">
    <location>
        <begin position="21"/>
        <end position="102"/>
    </location>
</feature>
<dbReference type="EMBL" id="HBUF01564572">
    <property type="protein sequence ID" value="CAG6763923.1"/>
    <property type="molecule type" value="Transcribed_RNA"/>
</dbReference>
<dbReference type="EMBL" id="HBUF01215827">
    <property type="protein sequence ID" value="CAG6667153.1"/>
    <property type="molecule type" value="Transcribed_RNA"/>
</dbReference>
<dbReference type="EMBL" id="HBUF01403439">
    <property type="protein sequence ID" value="CAG6737466.1"/>
    <property type="molecule type" value="Transcribed_RNA"/>
</dbReference>
<name>A0A8D8Z067_9HEMI</name>
<protein>
    <submittedName>
        <fullName evidence="2">Uncharacterized protein</fullName>
    </submittedName>
</protein>
<accession>A0A8D8Z067</accession>
<dbReference type="EMBL" id="HBUF01564574">
    <property type="protein sequence ID" value="CAG6763925.1"/>
    <property type="molecule type" value="Transcribed_RNA"/>
</dbReference>
<sequence>MNLSTSLLLFVTTLLTTLLAKPLYRFTTRSNTLPDILLKDVTWENMEQKKYFYKHLAGLENSSEIAWHDAQPRGASMPPYFTGPKTKRFWRPTPVFDRWDFP</sequence>
<dbReference type="EMBL" id="HBUF01215828">
    <property type="protein sequence ID" value="CAG6667154.1"/>
    <property type="molecule type" value="Transcribed_RNA"/>
</dbReference>
<reference evidence="2" key="1">
    <citation type="submission" date="2021-05" db="EMBL/GenBank/DDBJ databases">
        <authorList>
            <person name="Alioto T."/>
            <person name="Alioto T."/>
            <person name="Gomez Garrido J."/>
        </authorList>
    </citation>
    <scope>NUCLEOTIDE SEQUENCE</scope>
</reference>
<evidence type="ECO:0000313" key="2">
    <source>
        <dbReference type="EMBL" id="CAG6737466.1"/>
    </source>
</evidence>
<dbReference type="EMBL" id="HBUF01564571">
    <property type="protein sequence ID" value="CAG6763922.1"/>
    <property type="molecule type" value="Transcribed_RNA"/>
</dbReference>
<dbReference type="EMBL" id="HBUF01564573">
    <property type="protein sequence ID" value="CAG6763924.1"/>
    <property type="molecule type" value="Transcribed_RNA"/>
</dbReference>
<organism evidence="2">
    <name type="scientific">Cacopsylla melanoneura</name>
    <dbReference type="NCBI Taxonomy" id="428564"/>
    <lineage>
        <taxon>Eukaryota</taxon>
        <taxon>Metazoa</taxon>
        <taxon>Ecdysozoa</taxon>
        <taxon>Arthropoda</taxon>
        <taxon>Hexapoda</taxon>
        <taxon>Insecta</taxon>
        <taxon>Pterygota</taxon>
        <taxon>Neoptera</taxon>
        <taxon>Paraneoptera</taxon>
        <taxon>Hemiptera</taxon>
        <taxon>Sternorrhyncha</taxon>
        <taxon>Psylloidea</taxon>
        <taxon>Psyllidae</taxon>
        <taxon>Psyllinae</taxon>
        <taxon>Cacopsylla</taxon>
    </lineage>
</organism>
<feature type="signal peptide" evidence="1">
    <location>
        <begin position="1"/>
        <end position="20"/>
    </location>
</feature>
<proteinExistence type="predicted"/>
<dbReference type="EMBL" id="HBUF01215826">
    <property type="protein sequence ID" value="CAG6667152.1"/>
    <property type="molecule type" value="Transcribed_RNA"/>
</dbReference>
<keyword evidence="1" id="KW-0732">Signal</keyword>
<dbReference type="AlphaFoldDB" id="A0A8D8Z067"/>
<evidence type="ECO:0000256" key="1">
    <source>
        <dbReference type="SAM" id="SignalP"/>
    </source>
</evidence>
<dbReference type="EMBL" id="HBUF01403438">
    <property type="protein sequence ID" value="CAG6737465.1"/>
    <property type="molecule type" value="Transcribed_RNA"/>
</dbReference>
<dbReference type="EMBL" id="HBUF01564570">
    <property type="protein sequence ID" value="CAG6763921.1"/>
    <property type="molecule type" value="Transcribed_RNA"/>
</dbReference>
<dbReference type="EMBL" id="HBUF01403437">
    <property type="protein sequence ID" value="CAG6737464.1"/>
    <property type="molecule type" value="Transcribed_RNA"/>
</dbReference>